<dbReference type="PROSITE" id="PS50053">
    <property type="entry name" value="UBIQUITIN_2"/>
    <property type="match status" value="1"/>
</dbReference>
<feature type="domain" description="Ubiquitin-like" evidence="1">
    <location>
        <begin position="1"/>
        <end position="79"/>
    </location>
</feature>
<gene>
    <name evidence="2" type="ORF">SI8410_14018787</name>
</gene>
<organism evidence="2 3">
    <name type="scientific">Spirodela intermedia</name>
    <name type="common">Intermediate duckweed</name>
    <dbReference type="NCBI Taxonomy" id="51605"/>
    <lineage>
        <taxon>Eukaryota</taxon>
        <taxon>Viridiplantae</taxon>
        <taxon>Streptophyta</taxon>
        <taxon>Embryophyta</taxon>
        <taxon>Tracheophyta</taxon>
        <taxon>Spermatophyta</taxon>
        <taxon>Magnoliopsida</taxon>
        <taxon>Liliopsida</taxon>
        <taxon>Araceae</taxon>
        <taxon>Lemnoideae</taxon>
        <taxon>Spirodela</taxon>
    </lineage>
</organism>
<dbReference type="SUPFAM" id="SSF54236">
    <property type="entry name" value="Ubiquitin-like"/>
    <property type="match status" value="1"/>
</dbReference>
<dbReference type="PANTHER" id="PTHR47725">
    <property type="entry name" value="OS03G0364000 PROTEIN"/>
    <property type="match status" value="1"/>
</dbReference>
<dbReference type="Gene3D" id="3.10.20.90">
    <property type="entry name" value="Phosphatidylinositol 3-kinase Catalytic Subunit, Chain A, domain 1"/>
    <property type="match status" value="1"/>
</dbReference>
<dbReference type="Pfam" id="PF00240">
    <property type="entry name" value="ubiquitin"/>
    <property type="match status" value="1"/>
</dbReference>
<dbReference type="Proteomes" id="UP000663760">
    <property type="component" value="Chromosome 14"/>
</dbReference>
<dbReference type="InterPro" id="IPR029071">
    <property type="entry name" value="Ubiquitin-like_domsf"/>
</dbReference>
<reference evidence="2" key="1">
    <citation type="submission" date="2020-02" db="EMBL/GenBank/DDBJ databases">
        <authorList>
            <person name="Scholz U."/>
            <person name="Mascher M."/>
            <person name="Fiebig A."/>
        </authorList>
    </citation>
    <scope>NUCLEOTIDE SEQUENCE</scope>
</reference>
<dbReference type="CDD" id="cd17039">
    <property type="entry name" value="Ubl_ubiquitin_like"/>
    <property type="match status" value="1"/>
</dbReference>
<dbReference type="PANTHER" id="PTHR47725:SF2">
    <property type="entry name" value="UBIQUITIN-LIKE DOMAIN-CONTAINING PROTEIN"/>
    <property type="match status" value="1"/>
</dbReference>
<accession>A0A7I8LDL9</accession>
<keyword evidence="3" id="KW-1185">Reference proteome</keyword>
<proteinExistence type="predicted"/>
<dbReference type="AlphaFoldDB" id="A0A7I8LDL9"/>
<name>A0A7I8LDL9_SPIIN</name>
<evidence type="ECO:0000259" key="1">
    <source>
        <dbReference type="PROSITE" id="PS50053"/>
    </source>
</evidence>
<dbReference type="OrthoDB" id="428577at2759"/>
<evidence type="ECO:0000313" key="2">
    <source>
        <dbReference type="EMBL" id="CAA7408109.1"/>
    </source>
</evidence>
<dbReference type="EMBL" id="LR746277">
    <property type="protein sequence ID" value="CAA7408109.1"/>
    <property type="molecule type" value="Genomic_DNA"/>
</dbReference>
<dbReference type="SMART" id="SM00213">
    <property type="entry name" value="UBQ"/>
    <property type="match status" value="1"/>
</dbReference>
<sequence>MAMYIRVKRHKTTYFVTCDPTDTVLRIKQKLQSLIDEPANRQRLTLVSTDQILENSKTLAEQKVENDAIVALTLKTDDNGEFEDVCIARPEDFSSFS</sequence>
<evidence type="ECO:0000313" key="3">
    <source>
        <dbReference type="Proteomes" id="UP000663760"/>
    </source>
</evidence>
<dbReference type="InterPro" id="IPR000626">
    <property type="entry name" value="Ubiquitin-like_dom"/>
</dbReference>
<protein>
    <recommendedName>
        <fullName evidence="1">Ubiquitin-like domain-containing protein</fullName>
    </recommendedName>
</protein>